<comment type="caution">
    <text evidence="4">The sequence shown here is derived from an EMBL/GenBank/DDBJ whole genome shotgun (WGS) entry which is preliminary data.</text>
</comment>
<gene>
    <name evidence="4" type="ORF">J0X19_06985</name>
</gene>
<feature type="compositionally biased region" description="Low complexity" evidence="1">
    <location>
        <begin position="754"/>
        <end position="771"/>
    </location>
</feature>
<name>A0A939J8F1_9BACT</name>
<dbReference type="Gene3D" id="1.10.390.10">
    <property type="entry name" value="Neutral Protease Domain 2"/>
    <property type="match status" value="1"/>
</dbReference>
<dbReference type="SUPFAM" id="SSF55486">
    <property type="entry name" value="Metalloproteases ('zincins'), catalytic domain"/>
    <property type="match status" value="1"/>
</dbReference>
<feature type="region of interest" description="Disordered" evidence="1">
    <location>
        <begin position="753"/>
        <end position="787"/>
    </location>
</feature>
<dbReference type="GO" id="GO:0016020">
    <property type="term" value="C:membrane"/>
    <property type="evidence" value="ECO:0007669"/>
    <property type="project" value="TreeGrafter"/>
</dbReference>
<organism evidence="4 5">
    <name type="scientific">Hymenobacter telluris</name>
    <dbReference type="NCBI Taxonomy" id="2816474"/>
    <lineage>
        <taxon>Bacteria</taxon>
        <taxon>Pseudomonadati</taxon>
        <taxon>Bacteroidota</taxon>
        <taxon>Cytophagia</taxon>
        <taxon>Cytophagales</taxon>
        <taxon>Hymenobacteraceae</taxon>
        <taxon>Hymenobacter</taxon>
    </lineage>
</organism>
<evidence type="ECO:0000259" key="3">
    <source>
        <dbReference type="Pfam" id="PF01433"/>
    </source>
</evidence>
<dbReference type="GO" id="GO:0008270">
    <property type="term" value="F:zinc ion binding"/>
    <property type="evidence" value="ECO:0007669"/>
    <property type="project" value="InterPro"/>
</dbReference>
<evidence type="ECO:0000256" key="1">
    <source>
        <dbReference type="SAM" id="MobiDB-lite"/>
    </source>
</evidence>
<feature type="domain" description="Peptidase M1 membrane alanine aminopeptidase" evidence="3">
    <location>
        <begin position="357"/>
        <end position="563"/>
    </location>
</feature>
<dbReference type="EMBL" id="JAFLQZ010000003">
    <property type="protein sequence ID" value="MBO0357684.1"/>
    <property type="molecule type" value="Genomic_DNA"/>
</dbReference>
<dbReference type="InterPro" id="IPR050344">
    <property type="entry name" value="Peptidase_M1_aminopeptidases"/>
</dbReference>
<protein>
    <submittedName>
        <fullName evidence="4">M1 family metallopeptidase</fullName>
    </submittedName>
</protein>
<evidence type="ECO:0000313" key="5">
    <source>
        <dbReference type="Proteomes" id="UP000664144"/>
    </source>
</evidence>
<dbReference type="InterPro" id="IPR027268">
    <property type="entry name" value="Peptidase_M4/M1_CTD_sf"/>
</dbReference>
<dbReference type="RefSeq" id="WP_206983063.1">
    <property type="nucleotide sequence ID" value="NZ_JAFLQZ010000003.1"/>
</dbReference>
<proteinExistence type="predicted"/>
<keyword evidence="5" id="KW-1185">Reference proteome</keyword>
<dbReference type="CDD" id="cd09604">
    <property type="entry name" value="M1_APN_like"/>
    <property type="match status" value="1"/>
</dbReference>
<feature type="chain" id="PRO_5036967711" evidence="2">
    <location>
        <begin position="22"/>
        <end position="787"/>
    </location>
</feature>
<evidence type="ECO:0000313" key="4">
    <source>
        <dbReference type="EMBL" id="MBO0357684.1"/>
    </source>
</evidence>
<dbReference type="AlphaFoldDB" id="A0A939J8F1"/>
<keyword evidence="2" id="KW-0732">Signal</keyword>
<dbReference type="GO" id="GO:0043171">
    <property type="term" value="P:peptide catabolic process"/>
    <property type="evidence" value="ECO:0007669"/>
    <property type="project" value="TreeGrafter"/>
</dbReference>
<evidence type="ECO:0000256" key="2">
    <source>
        <dbReference type="SAM" id="SignalP"/>
    </source>
</evidence>
<dbReference type="PANTHER" id="PTHR11533">
    <property type="entry name" value="PROTEASE M1 ZINC METALLOPROTEASE"/>
    <property type="match status" value="1"/>
</dbReference>
<dbReference type="GO" id="GO:0005615">
    <property type="term" value="C:extracellular space"/>
    <property type="evidence" value="ECO:0007669"/>
    <property type="project" value="TreeGrafter"/>
</dbReference>
<feature type="signal peptide" evidence="2">
    <location>
        <begin position="1"/>
        <end position="21"/>
    </location>
</feature>
<dbReference type="Pfam" id="PF01433">
    <property type="entry name" value="Peptidase_M1"/>
    <property type="match status" value="1"/>
</dbReference>
<dbReference type="InterPro" id="IPR014782">
    <property type="entry name" value="Peptidase_M1_dom"/>
</dbReference>
<accession>A0A939J8F1</accession>
<dbReference type="GO" id="GO:0005737">
    <property type="term" value="C:cytoplasm"/>
    <property type="evidence" value="ECO:0007669"/>
    <property type="project" value="TreeGrafter"/>
</dbReference>
<sequence>MQLRFLLSAGLVACCASIATAQTTNSGTDKFAQLGTTLPTPNAYRTASGAPGTDYWQQRADYNIRVKLDDDKQSITGSEDITYTNLSPDVLTYLWVQLDQNILDKNSITTATQVGQIQDRMPFQALDYLQRSEFDGGFKISKVEMKGGKALPYVINHTMMRVDLPTPLRPRQAVTFSLAWSYNINDQTKINQRSGYEYFPEDKNYLYEIAQFYPRMAVYSDNQGWQHKQFLGNGEFALPFGDYRVSITAPSDHIVGATGTLQNASEVLTSTQRQRLAQAVNAKKPVLIVTPMEAEQAEMRRKGGTKTWTYAAKNVRDFAWASSRKFIWDAMGIKQEGVPVMCMSYYPKEGNPLWGKYSTEVVAHTIKTYSKFTIPYAYPVAISVHGPVGGMEYPMLCFNGGRPEKDGTYTADRKYGMISVIIHEVGHNFFPMIVNSDERQWTWMDEGLNTFVQYLTEQEWERNYPSRRGEPKNIVDYMRTGTNLQTPIMTNSESVLQFGPNAYAKPATGLNILRETILGRQLFDYAFKEYARRWAYKHPEPADFFRTMEDASGTDLDWFWRGWFYTTEHTDLALEGVKWYKVDSKNPELENAFKRQQLNSAPQTLSQQRNLQDIKRTLVDDKPELKDFYNNYDPLATTDADKQRYQQVVKGLSPEQQQRLSAGLNFYELSLKNLGGLTMPVVVQMTYEDGKQEVVNIPAEIWRKNNAEVTKVFITEKPVVSFVLDPYLETADTDLSNNAWPQKAAPSRFELFEQQQRVQPNPMQQQTSMQQKEQKPGSSTGASGGTN</sequence>
<dbReference type="PANTHER" id="PTHR11533:SF174">
    <property type="entry name" value="PUROMYCIN-SENSITIVE AMINOPEPTIDASE-RELATED"/>
    <property type="match status" value="1"/>
</dbReference>
<dbReference type="Proteomes" id="UP000664144">
    <property type="component" value="Unassembled WGS sequence"/>
</dbReference>
<dbReference type="GO" id="GO:0070006">
    <property type="term" value="F:metalloaminopeptidase activity"/>
    <property type="evidence" value="ECO:0007669"/>
    <property type="project" value="TreeGrafter"/>
</dbReference>
<reference evidence="4" key="1">
    <citation type="submission" date="2021-03" db="EMBL/GenBank/DDBJ databases">
        <authorList>
            <person name="Kim M.K."/>
        </authorList>
    </citation>
    <scope>NUCLEOTIDE SEQUENCE</scope>
    <source>
        <strain evidence="4">BT186</strain>
    </source>
</reference>
<dbReference type="GO" id="GO:0042277">
    <property type="term" value="F:peptide binding"/>
    <property type="evidence" value="ECO:0007669"/>
    <property type="project" value="TreeGrafter"/>
</dbReference>